<dbReference type="Gene3D" id="3.90.550.10">
    <property type="entry name" value="Spore Coat Polysaccharide Biosynthesis Protein SpsA, Chain A"/>
    <property type="match status" value="1"/>
</dbReference>
<dbReference type="CDD" id="cd06423">
    <property type="entry name" value="CESA_like"/>
    <property type="match status" value="1"/>
</dbReference>
<dbReference type="Pfam" id="PF00535">
    <property type="entry name" value="Glycos_transf_2"/>
    <property type="match status" value="1"/>
</dbReference>
<accession>A0A6G1VMR6</accession>
<dbReference type="Proteomes" id="UP000477980">
    <property type="component" value="Unassembled WGS sequence"/>
</dbReference>
<evidence type="ECO:0000259" key="5">
    <source>
        <dbReference type="Pfam" id="PF00535"/>
    </source>
</evidence>
<sequence>MFSIADTINRFWDWIATLSFASIANTYWFLFFIEVPRYYLLEYLVIFNRLMTRNKRNKEKELARFYLYRENPLISILVPGKNEGKNIYKMVKSLNEQTYRHYEIIVVDDGSNDDTKLICTDLYRAGLITHYLRLETRGGKAAATNYGANMARGKYIVSLDADSSLDRDALENVLLPFYLDNEVKAVGGCIEVRNYKETICSSLQAFEYLKRIQVGRTVTSALGIYHIISGAFGAFERKTLKEVGFWDIGPGLDGDITQKIRKAGYKVKFAEDAICMTNVPTKWYKLYHQRIRWSRSLVRFRLRKHLDILLPTKNWSILNWLSNMESVVFDCVFNFLWLWYMIQLAITYNNHIVDVMLLGYFIRVCLSQLAFILVLLVTERKKTAWFLYRFTPLMSPYTGYFLRFARLSAHLQELFFHTSYKDAWNPKKTSRYAQLEGI</sequence>
<evidence type="ECO:0000313" key="6">
    <source>
        <dbReference type="EMBL" id="MQP14856.1"/>
    </source>
</evidence>
<evidence type="ECO:0000256" key="3">
    <source>
        <dbReference type="ARBA" id="ARBA00022679"/>
    </source>
</evidence>
<feature type="transmembrane region" description="Helical" evidence="4">
    <location>
        <begin position="12"/>
        <end position="30"/>
    </location>
</feature>
<dbReference type="PANTHER" id="PTHR43630:SF1">
    <property type="entry name" value="POLY-BETA-1,6-N-ACETYL-D-GLUCOSAMINE SYNTHASE"/>
    <property type="match status" value="1"/>
</dbReference>
<proteinExistence type="inferred from homology"/>
<dbReference type="AlphaFoldDB" id="A0A6G1VMR6"/>
<dbReference type="RefSeq" id="WP_153089870.1">
    <property type="nucleotide sequence ID" value="NZ_VZAH01000100.1"/>
</dbReference>
<keyword evidence="2" id="KW-0328">Glycosyltransferase</keyword>
<comment type="similarity">
    <text evidence="1">Belongs to the glycosyltransferase 2 family.</text>
</comment>
<feature type="transmembrane region" description="Helical" evidence="4">
    <location>
        <begin position="327"/>
        <end position="346"/>
    </location>
</feature>
<evidence type="ECO:0000313" key="7">
    <source>
        <dbReference type="Proteomes" id="UP000477980"/>
    </source>
</evidence>
<keyword evidence="3 6" id="KW-0808">Transferase</keyword>
<dbReference type="InterPro" id="IPR001173">
    <property type="entry name" value="Glyco_trans_2-like"/>
</dbReference>
<feature type="transmembrane region" description="Helical" evidence="4">
    <location>
        <begin position="358"/>
        <end position="377"/>
    </location>
</feature>
<evidence type="ECO:0000256" key="4">
    <source>
        <dbReference type="SAM" id="Phobius"/>
    </source>
</evidence>
<dbReference type="OrthoDB" id="9766299at2"/>
<name>A0A6G1VMR6_9BACT</name>
<gene>
    <name evidence="6" type="ORF">F7D25_10655</name>
</gene>
<protein>
    <submittedName>
        <fullName evidence="6">Glycosyltransferase family 2 protein</fullName>
    </submittedName>
</protein>
<dbReference type="PANTHER" id="PTHR43630">
    <property type="entry name" value="POLY-BETA-1,6-N-ACETYL-D-GLUCOSAMINE SYNTHASE"/>
    <property type="match status" value="1"/>
</dbReference>
<evidence type="ECO:0000256" key="2">
    <source>
        <dbReference type="ARBA" id="ARBA00022676"/>
    </source>
</evidence>
<keyword evidence="4" id="KW-0812">Transmembrane</keyword>
<dbReference type="InterPro" id="IPR029044">
    <property type="entry name" value="Nucleotide-diphossugar_trans"/>
</dbReference>
<keyword evidence="4" id="KW-0472">Membrane</keyword>
<comment type="caution">
    <text evidence="6">The sequence shown here is derived from an EMBL/GenBank/DDBJ whole genome shotgun (WGS) entry which is preliminary data.</text>
</comment>
<dbReference type="GO" id="GO:0016757">
    <property type="term" value="F:glycosyltransferase activity"/>
    <property type="evidence" value="ECO:0007669"/>
    <property type="project" value="UniProtKB-KW"/>
</dbReference>
<feature type="domain" description="Glycosyltransferase 2-like" evidence="5">
    <location>
        <begin position="75"/>
        <end position="243"/>
    </location>
</feature>
<organism evidence="6 7">
    <name type="scientific">Segatella copri</name>
    <dbReference type="NCBI Taxonomy" id="165179"/>
    <lineage>
        <taxon>Bacteria</taxon>
        <taxon>Pseudomonadati</taxon>
        <taxon>Bacteroidota</taxon>
        <taxon>Bacteroidia</taxon>
        <taxon>Bacteroidales</taxon>
        <taxon>Prevotellaceae</taxon>
        <taxon>Segatella</taxon>
    </lineage>
</organism>
<evidence type="ECO:0000256" key="1">
    <source>
        <dbReference type="ARBA" id="ARBA00006739"/>
    </source>
</evidence>
<dbReference type="SUPFAM" id="SSF53448">
    <property type="entry name" value="Nucleotide-diphospho-sugar transferases"/>
    <property type="match status" value="1"/>
</dbReference>
<reference evidence="6 7" key="1">
    <citation type="submission" date="2019-09" db="EMBL/GenBank/DDBJ databases">
        <title>Distinct polysaccharide growth profiles of human intestinal Prevotella copri isolates.</title>
        <authorList>
            <person name="Fehlner-Peach H."/>
            <person name="Magnabosco C."/>
            <person name="Raghavan V."/>
            <person name="Scher J.U."/>
            <person name="Tett A."/>
            <person name="Cox L.M."/>
            <person name="Gottsegen C."/>
            <person name="Watters A."/>
            <person name="Wiltshire- Gordon J.D."/>
            <person name="Segata N."/>
            <person name="Bonneau R."/>
            <person name="Littman D.R."/>
        </authorList>
    </citation>
    <scope>NUCLEOTIDE SEQUENCE [LARGE SCALE GENOMIC DNA]</scope>
    <source>
        <strain evidence="7">iAA917</strain>
    </source>
</reference>
<keyword evidence="4" id="KW-1133">Transmembrane helix</keyword>
<dbReference type="EMBL" id="VZAH01000100">
    <property type="protein sequence ID" value="MQP14856.1"/>
    <property type="molecule type" value="Genomic_DNA"/>
</dbReference>